<accession>A0A426ZQW6</accession>
<feature type="compositionally biased region" description="Pro residues" evidence="1">
    <location>
        <begin position="121"/>
        <end position="136"/>
    </location>
</feature>
<sequence>MAVVCLSTDVRTKHRLSGRWRQAKKKKKKASIGGWNRGGSDPTGSRKKNRWRRTCHVVFVGFGNLPPTSPPETRVDAGHHAPHRHFPNPHGRQPPPAAPGHHWCPSRPSPDTPGPISASLSPPPPALRPTLLPFPPTRSVVVH</sequence>
<dbReference type="AlphaFoldDB" id="A0A426ZQW6"/>
<comment type="caution">
    <text evidence="2">The sequence shown here is derived from an EMBL/GenBank/DDBJ whole genome shotgun (WGS) entry which is preliminary data.</text>
</comment>
<evidence type="ECO:0000313" key="2">
    <source>
        <dbReference type="EMBL" id="RRT66422.1"/>
    </source>
</evidence>
<dbReference type="Proteomes" id="UP000287651">
    <property type="component" value="Unassembled WGS sequence"/>
</dbReference>
<feature type="compositionally biased region" description="Basic residues" evidence="1">
    <location>
        <begin position="16"/>
        <end position="30"/>
    </location>
</feature>
<evidence type="ECO:0000313" key="3">
    <source>
        <dbReference type="Proteomes" id="UP000287651"/>
    </source>
</evidence>
<feature type="compositionally biased region" description="Basic residues" evidence="1">
    <location>
        <begin position="45"/>
        <end position="55"/>
    </location>
</feature>
<dbReference type="EMBL" id="AMZH03005424">
    <property type="protein sequence ID" value="RRT66422.1"/>
    <property type="molecule type" value="Genomic_DNA"/>
</dbReference>
<feature type="region of interest" description="Disordered" evidence="1">
    <location>
        <begin position="16"/>
        <end position="143"/>
    </location>
</feature>
<gene>
    <name evidence="2" type="ORF">B296_00014051</name>
</gene>
<protein>
    <submittedName>
        <fullName evidence="2">Uncharacterized protein</fullName>
    </submittedName>
</protein>
<name>A0A426ZQW6_ENSVE</name>
<proteinExistence type="predicted"/>
<reference evidence="2 3" key="1">
    <citation type="journal article" date="2014" name="Agronomy (Basel)">
        <title>A Draft Genome Sequence for Ensete ventricosum, the Drought-Tolerant Tree Against Hunger.</title>
        <authorList>
            <person name="Harrison J."/>
            <person name="Moore K.A."/>
            <person name="Paszkiewicz K."/>
            <person name="Jones T."/>
            <person name="Grant M."/>
            <person name="Ambacheew D."/>
            <person name="Muzemil S."/>
            <person name="Studholme D.J."/>
        </authorList>
    </citation>
    <scope>NUCLEOTIDE SEQUENCE [LARGE SCALE GENOMIC DNA]</scope>
</reference>
<evidence type="ECO:0000256" key="1">
    <source>
        <dbReference type="SAM" id="MobiDB-lite"/>
    </source>
</evidence>
<organism evidence="2 3">
    <name type="scientific">Ensete ventricosum</name>
    <name type="common">Abyssinian banana</name>
    <name type="synonym">Musa ensete</name>
    <dbReference type="NCBI Taxonomy" id="4639"/>
    <lineage>
        <taxon>Eukaryota</taxon>
        <taxon>Viridiplantae</taxon>
        <taxon>Streptophyta</taxon>
        <taxon>Embryophyta</taxon>
        <taxon>Tracheophyta</taxon>
        <taxon>Spermatophyta</taxon>
        <taxon>Magnoliopsida</taxon>
        <taxon>Liliopsida</taxon>
        <taxon>Zingiberales</taxon>
        <taxon>Musaceae</taxon>
        <taxon>Ensete</taxon>
    </lineage>
</organism>